<evidence type="ECO:0000313" key="2">
    <source>
        <dbReference type="EMBL" id="CAB0027914.1"/>
    </source>
</evidence>
<dbReference type="SUPFAM" id="SSF55159">
    <property type="entry name" value="eIF1-like"/>
    <property type="match status" value="1"/>
</dbReference>
<dbReference type="GO" id="GO:0003743">
    <property type="term" value="F:translation initiation factor activity"/>
    <property type="evidence" value="ECO:0007669"/>
    <property type="project" value="InterPro"/>
</dbReference>
<keyword evidence="3" id="KW-1185">Reference proteome</keyword>
<dbReference type="OrthoDB" id="277199at2759"/>
<accession>A0A6H5HWI9</accession>
<protein>
    <recommendedName>
        <fullName evidence="1">DENR N-terminal domain-containing protein</fullName>
    </recommendedName>
</protein>
<dbReference type="EMBL" id="CADCXV010000023">
    <property type="protein sequence ID" value="CAB0027914.1"/>
    <property type="molecule type" value="Genomic_DNA"/>
</dbReference>
<evidence type="ECO:0000313" key="3">
    <source>
        <dbReference type="Proteomes" id="UP000479190"/>
    </source>
</evidence>
<sequence>MTTEEPKPLRELRLGANPNVNHPIKYCEYYPDYQKCKEWLEKFLPSEFVKVKLDKKRQKRGGKGMLKTKKNGECNTGEDEIVIQGDVKDDVLDVIPQRNGLR</sequence>
<dbReference type="GO" id="GO:0001731">
    <property type="term" value="P:formation of translation preinitiation complex"/>
    <property type="evidence" value="ECO:0007669"/>
    <property type="project" value="TreeGrafter"/>
</dbReference>
<dbReference type="PANTHER" id="PTHR12789:SF0">
    <property type="entry name" value="DENSITY-REGULATED PROTEIN"/>
    <property type="match status" value="1"/>
</dbReference>
<reference evidence="2 3" key="1">
    <citation type="submission" date="2020-02" db="EMBL/GenBank/DDBJ databases">
        <authorList>
            <person name="Ferguson B K."/>
        </authorList>
    </citation>
    <scope>NUCLEOTIDE SEQUENCE [LARGE SCALE GENOMIC DNA]</scope>
</reference>
<dbReference type="GO" id="GO:0002188">
    <property type="term" value="P:translation reinitiation"/>
    <property type="evidence" value="ECO:0007669"/>
    <property type="project" value="TreeGrafter"/>
</dbReference>
<evidence type="ECO:0000259" key="1">
    <source>
        <dbReference type="Pfam" id="PF21023"/>
    </source>
</evidence>
<organism evidence="2 3">
    <name type="scientific">Trichogramma brassicae</name>
    <dbReference type="NCBI Taxonomy" id="86971"/>
    <lineage>
        <taxon>Eukaryota</taxon>
        <taxon>Metazoa</taxon>
        <taxon>Ecdysozoa</taxon>
        <taxon>Arthropoda</taxon>
        <taxon>Hexapoda</taxon>
        <taxon>Insecta</taxon>
        <taxon>Pterygota</taxon>
        <taxon>Neoptera</taxon>
        <taxon>Endopterygota</taxon>
        <taxon>Hymenoptera</taxon>
        <taxon>Apocrita</taxon>
        <taxon>Proctotrupomorpha</taxon>
        <taxon>Chalcidoidea</taxon>
        <taxon>Trichogrammatidae</taxon>
        <taxon>Trichogramma</taxon>
    </lineage>
</organism>
<feature type="domain" description="DENR N-terminal" evidence="1">
    <location>
        <begin position="23"/>
        <end position="49"/>
    </location>
</feature>
<dbReference type="GO" id="GO:0003729">
    <property type="term" value="F:mRNA binding"/>
    <property type="evidence" value="ECO:0007669"/>
    <property type="project" value="TreeGrafter"/>
</dbReference>
<proteinExistence type="predicted"/>
<dbReference type="PANTHER" id="PTHR12789">
    <property type="entry name" value="DENSITY-REGULATED PROTEIN HOMOLOG"/>
    <property type="match status" value="1"/>
</dbReference>
<dbReference type="Proteomes" id="UP000479190">
    <property type="component" value="Unassembled WGS sequence"/>
</dbReference>
<dbReference type="AlphaFoldDB" id="A0A6H5HWI9"/>
<dbReference type="InterPro" id="IPR048517">
    <property type="entry name" value="DENR_N"/>
</dbReference>
<dbReference type="InterPro" id="IPR050318">
    <property type="entry name" value="DENR/SUI1_TIF"/>
</dbReference>
<dbReference type="Pfam" id="PF21023">
    <property type="entry name" value="DENR_N"/>
    <property type="match status" value="1"/>
</dbReference>
<dbReference type="InterPro" id="IPR036877">
    <property type="entry name" value="SUI1_dom_sf"/>
</dbReference>
<name>A0A6H5HWI9_9HYME</name>
<gene>
    <name evidence="2" type="ORF">TBRA_LOCUS144</name>
</gene>